<protein>
    <submittedName>
        <fullName evidence="2">Glycosyltransferase family 1 protein</fullName>
    </submittedName>
</protein>
<dbReference type="Proteomes" id="UP000297907">
    <property type="component" value="Unassembled WGS sequence"/>
</dbReference>
<evidence type="ECO:0000313" key="2">
    <source>
        <dbReference type="EMBL" id="TFC07180.1"/>
    </source>
</evidence>
<reference evidence="2 3" key="1">
    <citation type="submission" date="2019-03" db="EMBL/GenBank/DDBJ databases">
        <title>Genomics of glacier-inhabiting Cryobacterium strains.</title>
        <authorList>
            <person name="Liu Q."/>
            <person name="Xin Y.-H."/>
        </authorList>
    </citation>
    <scope>NUCLEOTIDE SEQUENCE [LARGE SCALE GENOMIC DNA]</scope>
    <source>
        <strain evidence="2 3">RHLS22-1</strain>
    </source>
</reference>
<dbReference type="SUPFAM" id="SSF53756">
    <property type="entry name" value="UDP-Glycosyltransferase/glycogen phosphorylase"/>
    <property type="match status" value="1"/>
</dbReference>
<dbReference type="Gene3D" id="3.40.50.2000">
    <property type="entry name" value="Glycogen Phosphorylase B"/>
    <property type="match status" value="1"/>
</dbReference>
<proteinExistence type="predicted"/>
<gene>
    <name evidence="2" type="ORF">E3O42_00080</name>
</gene>
<sequence length="409" mass="45041">MKATPGFREIAQRARQDGLTDATRRLVRRLSTRIDVGALDFPLLDSDIADSTRLVRSPSEPVPQGSALTIAWVCTPPSPGSGGHTTLFRMVEAAERAGHRCVVFLYDRHGGDHERHRRVLRRFWPGVSAEVRDATLGIGGADAYVATSWESAHVIASRVRTATAMLYFIQDFEPYFHAKGTLYALAEDSYRFGFVNIALGELVACELADRGIDHAVVPFGCDTDVYRLDNPDRERSGVVYYTKPGSDRRGYLLGRLALEEFHRRHPEEPIHIYGDAVDDWRIPVVQHGRLSPSALNELYNSSKAGLAISFTNITLVAEEMLAAGAIPVVTEAPYARNVLPNPDVQWAATTPGALADGLGRAVGRGLSAAERTTMAHRVTRGWGATSRETVRLIEQAAWAPRNEDSRTRT</sequence>
<keyword evidence="3" id="KW-1185">Reference proteome</keyword>
<dbReference type="GO" id="GO:0016740">
    <property type="term" value="F:transferase activity"/>
    <property type="evidence" value="ECO:0007669"/>
    <property type="project" value="UniProtKB-KW"/>
</dbReference>
<dbReference type="RefSeq" id="WP_134451917.1">
    <property type="nucleotide sequence ID" value="NZ_SOFL01000001.1"/>
</dbReference>
<evidence type="ECO:0000259" key="1">
    <source>
        <dbReference type="Pfam" id="PF21374"/>
    </source>
</evidence>
<feature type="domain" description="WsaF N-terminal" evidence="1">
    <location>
        <begin position="132"/>
        <end position="198"/>
    </location>
</feature>
<evidence type="ECO:0000313" key="3">
    <source>
        <dbReference type="Proteomes" id="UP000297907"/>
    </source>
</evidence>
<dbReference type="Gene3D" id="3.40.50.11090">
    <property type="match status" value="1"/>
</dbReference>
<keyword evidence="2" id="KW-0808">Transferase</keyword>
<accession>A0A4R8WGP9</accession>
<name>A0A4R8WGP9_9MICO</name>
<dbReference type="InterPro" id="IPR048510">
    <property type="entry name" value="WsaF_N"/>
</dbReference>
<dbReference type="AlphaFoldDB" id="A0A4R8WGP9"/>
<organism evidence="2 3">
    <name type="scientific">Cryobacterium adonitolivorans</name>
    <dbReference type="NCBI Taxonomy" id="1259189"/>
    <lineage>
        <taxon>Bacteria</taxon>
        <taxon>Bacillati</taxon>
        <taxon>Actinomycetota</taxon>
        <taxon>Actinomycetes</taxon>
        <taxon>Micrococcales</taxon>
        <taxon>Microbacteriaceae</taxon>
        <taxon>Cryobacterium</taxon>
    </lineage>
</organism>
<dbReference type="EMBL" id="SOFL01000001">
    <property type="protein sequence ID" value="TFC07180.1"/>
    <property type="molecule type" value="Genomic_DNA"/>
</dbReference>
<comment type="caution">
    <text evidence="2">The sequence shown here is derived from an EMBL/GenBank/DDBJ whole genome shotgun (WGS) entry which is preliminary data.</text>
</comment>
<dbReference type="Pfam" id="PF21374">
    <property type="entry name" value="WsaF_N"/>
    <property type="match status" value="1"/>
</dbReference>
<dbReference type="GO" id="GO:0030247">
    <property type="term" value="F:polysaccharide binding"/>
    <property type="evidence" value="ECO:0007669"/>
    <property type="project" value="InterPro"/>
</dbReference>
<dbReference type="OrthoDB" id="7615426at2"/>